<proteinExistence type="predicted"/>
<evidence type="ECO:0000313" key="2">
    <source>
        <dbReference type="EMBL" id="SEG45503.1"/>
    </source>
</evidence>
<dbReference type="InterPro" id="IPR018392">
    <property type="entry name" value="LysM"/>
</dbReference>
<dbReference type="SUPFAM" id="SSF54106">
    <property type="entry name" value="LysM domain"/>
    <property type="match status" value="1"/>
</dbReference>
<sequence>MADLDTLKAKYQPVLDTIDSFSEFGAKVDDVSLDGDKLVIKGEVPSKVIANRVWDVIKECDPTFADLEHQIATTGGDDQPYTIKSGDNLSKVSKLFYGSANHYTTIAEHNGIDNPDHIQVGQEINVPPLD</sequence>
<feature type="domain" description="LysM" evidence="1">
    <location>
        <begin position="79"/>
        <end position="126"/>
    </location>
</feature>
<dbReference type="Proteomes" id="UP000236728">
    <property type="component" value="Unassembled WGS sequence"/>
</dbReference>
<name>A0A1H6A9T6_9BACT</name>
<dbReference type="RefSeq" id="WP_103933882.1">
    <property type="nucleotide sequence ID" value="NZ_FNVA01000005.1"/>
</dbReference>
<reference evidence="2 3" key="1">
    <citation type="submission" date="2016-10" db="EMBL/GenBank/DDBJ databases">
        <authorList>
            <person name="de Groot N.N."/>
        </authorList>
    </citation>
    <scope>NUCLEOTIDE SEQUENCE [LARGE SCALE GENOMIC DNA]</scope>
    <source>
        <strain evidence="2 3">DSM 22489</strain>
    </source>
</reference>
<dbReference type="PROSITE" id="PS51782">
    <property type="entry name" value="LYSM"/>
    <property type="match status" value="1"/>
</dbReference>
<dbReference type="Gene3D" id="3.10.350.10">
    <property type="entry name" value="LysM domain"/>
    <property type="match status" value="1"/>
</dbReference>
<protein>
    <submittedName>
        <fullName evidence="2">LysM domain-containing protein</fullName>
    </submittedName>
</protein>
<dbReference type="Pfam" id="PF01476">
    <property type="entry name" value="LysM"/>
    <property type="match status" value="1"/>
</dbReference>
<dbReference type="SMART" id="SM00257">
    <property type="entry name" value="LysM"/>
    <property type="match status" value="1"/>
</dbReference>
<evidence type="ECO:0000259" key="1">
    <source>
        <dbReference type="PROSITE" id="PS51782"/>
    </source>
</evidence>
<dbReference type="InterPro" id="IPR036779">
    <property type="entry name" value="LysM_dom_sf"/>
</dbReference>
<organism evidence="2 3">
    <name type="scientific">Bryocella elongata</name>
    <dbReference type="NCBI Taxonomy" id="863522"/>
    <lineage>
        <taxon>Bacteria</taxon>
        <taxon>Pseudomonadati</taxon>
        <taxon>Acidobacteriota</taxon>
        <taxon>Terriglobia</taxon>
        <taxon>Terriglobales</taxon>
        <taxon>Acidobacteriaceae</taxon>
        <taxon>Bryocella</taxon>
    </lineage>
</organism>
<dbReference type="EMBL" id="FNVA01000005">
    <property type="protein sequence ID" value="SEG45503.1"/>
    <property type="molecule type" value="Genomic_DNA"/>
</dbReference>
<keyword evidence="3" id="KW-1185">Reference proteome</keyword>
<gene>
    <name evidence="2" type="ORF">SAMN05421819_3020</name>
</gene>
<dbReference type="CDD" id="cd00118">
    <property type="entry name" value="LysM"/>
    <property type="match status" value="1"/>
</dbReference>
<dbReference type="AlphaFoldDB" id="A0A1H6A9T6"/>
<dbReference type="OrthoDB" id="117366at2"/>
<evidence type="ECO:0000313" key="3">
    <source>
        <dbReference type="Proteomes" id="UP000236728"/>
    </source>
</evidence>
<accession>A0A1H6A9T6</accession>